<dbReference type="InterPro" id="IPR050816">
    <property type="entry name" value="Flavin-dep_Halogenase_NPB"/>
</dbReference>
<dbReference type="FunCoup" id="A0A330L4R3">
    <property type="interactions" value="503"/>
</dbReference>
<dbReference type="Gene3D" id="3.50.50.60">
    <property type="entry name" value="FAD/NAD(P)-binding domain"/>
    <property type="match status" value="1"/>
</dbReference>
<dbReference type="GO" id="GO:0004497">
    <property type="term" value="F:monooxygenase activity"/>
    <property type="evidence" value="ECO:0007669"/>
    <property type="project" value="InterPro"/>
</dbReference>
<dbReference type="PRINTS" id="PR00420">
    <property type="entry name" value="RNGMNOXGNASE"/>
</dbReference>
<dbReference type="OrthoDB" id="9799983at2"/>
<sequence>MGHTTMKSELTPVTCDVLVVGGGPAGSTISTLLVEQGWTVHILEKDPYPRFHIGESLLPQSLPILKQLGVLADVERIGIIKYGAEMISHRYGRAQMFYFSKAFDESQPYAFEVKRSEFDAILLKNAIAKGVTVHEGVKAQRVEFRPGQTSLVHTEDRDGRPRTWDAKFVVDASGRDTFLSNQLGGKRRSPDHSSAAIFGHFEGVERLPGKDEGNITAGWLDDGWCWLIPFKDGTTSVGVVCHPDYIKSRTAPLDQFLLDTLRQSPPIARRMEQAKPLTQTYAAANFSYRRDTMSGDGYLMVGDAFAFIDPVFSSGVHLALNSGTRGATVVDAYLRQSPDYAARLQEFERMVRRGIKTFSWFIHRFNQPAFQSLFVSTNRPPKIERAVLSLLAGDVFAQSQTRIPLFCFKVVYYAVFVLNWKENWAVARRRKQGPRTTVTEVKDYAVNQVNASR</sequence>
<protein>
    <submittedName>
        <fullName evidence="1">Putative HALOGENASE</fullName>
    </submittedName>
</protein>
<evidence type="ECO:0000313" key="1">
    <source>
        <dbReference type="EMBL" id="SPP64791.1"/>
    </source>
</evidence>
<dbReference type="SUPFAM" id="SSF51905">
    <property type="entry name" value="FAD/NAD(P)-binding domain"/>
    <property type="match status" value="1"/>
</dbReference>
<reference evidence="2" key="1">
    <citation type="submission" date="2018-04" db="EMBL/GenBank/DDBJ databases">
        <authorList>
            <person name="Lucker S."/>
            <person name="Sakoula D."/>
        </authorList>
    </citation>
    <scope>NUCLEOTIDE SEQUENCE [LARGE SCALE GENOMIC DNA]</scope>
</reference>
<gene>
    <name evidence="1" type="ORF">NITLEN_20431</name>
</gene>
<dbReference type="RefSeq" id="WP_146216140.1">
    <property type="nucleotide sequence ID" value="NZ_OUNR01000012.1"/>
</dbReference>
<accession>A0A330L4R3</accession>
<organism evidence="1 2">
    <name type="scientific">Nitrospira lenta</name>
    <dbReference type="NCBI Taxonomy" id="1436998"/>
    <lineage>
        <taxon>Bacteria</taxon>
        <taxon>Pseudomonadati</taxon>
        <taxon>Nitrospirota</taxon>
        <taxon>Nitrospiria</taxon>
        <taxon>Nitrospirales</taxon>
        <taxon>Nitrospiraceae</taxon>
        <taxon>Nitrospira</taxon>
    </lineage>
</organism>
<keyword evidence="2" id="KW-1185">Reference proteome</keyword>
<dbReference type="EMBL" id="OUNR01000012">
    <property type="protein sequence ID" value="SPP64791.1"/>
    <property type="molecule type" value="Genomic_DNA"/>
</dbReference>
<dbReference type="AlphaFoldDB" id="A0A330L4R3"/>
<evidence type="ECO:0000313" key="2">
    <source>
        <dbReference type="Proteomes" id="UP000248168"/>
    </source>
</evidence>
<dbReference type="InterPro" id="IPR006905">
    <property type="entry name" value="Flavin_halogenase"/>
</dbReference>
<dbReference type="InParanoid" id="A0A330L4R3"/>
<dbReference type="Proteomes" id="UP000248168">
    <property type="component" value="Unassembled WGS sequence"/>
</dbReference>
<dbReference type="PANTHER" id="PTHR43747:SF1">
    <property type="entry name" value="SLR1998 PROTEIN"/>
    <property type="match status" value="1"/>
</dbReference>
<name>A0A330L4R3_9BACT</name>
<dbReference type="Pfam" id="PF04820">
    <property type="entry name" value="Trp_halogenase"/>
    <property type="match status" value="2"/>
</dbReference>
<proteinExistence type="predicted"/>
<dbReference type="PANTHER" id="PTHR43747">
    <property type="entry name" value="FAD-BINDING PROTEIN"/>
    <property type="match status" value="1"/>
</dbReference>
<dbReference type="InterPro" id="IPR036188">
    <property type="entry name" value="FAD/NAD-bd_sf"/>
</dbReference>